<dbReference type="Gene3D" id="3.40.50.880">
    <property type="match status" value="1"/>
</dbReference>
<evidence type="ECO:0000313" key="5">
    <source>
        <dbReference type="EMBL" id="KAA6123055.1"/>
    </source>
</evidence>
<dbReference type="GO" id="GO:0019172">
    <property type="term" value="F:glyoxalase III activity"/>
    <property type="evidence" value="ECO:0007669"/>
    <property type="project" value="TreeGrafter"/>
</dbReference>
<evidence type="ECO:0000256" key="2">
    <source>
        <dbReference type="ARBA" id="ARBA00023239"/>
    </source>
</evidence>
<dbReference type="PANTHER" id="PTHR48094">
    <property type="entry name" value="PROTEIN/NUCLEIC ACID DEGLYCASE DJ-1-RELATED"/>
    <property type="match status" value="1"/>
</dbReference>
<dbReference type="RefSeq" id="WP_150083485.1">
    <property type="nucleotide sequence ID" value="NZ_VWRN01000035.1"/>
</dbReference>
<dbReference type="GO" id="GO:0005737">
    <property type="term" value="C:cytoplasm"/>
    <property type="evidence" value="ECO:0007669"/>
    <property type="project" value="TreeGrafter"/>
</dbReference>
<comment type="caution">
    <text evidence="5">The sequence shown here is derived from an EMBL/GenBank/DDBJ whole genome shotgun (WGS) entry which is preliminary data.</text>
</comment>
<dbReference type="InterPro" id="IPR050325">
    <property type="entry name" value="Prot/Nucl_acid_deglycase"/>
</dbReference>
<evidence type="ECO:0000259" key="4">
    <source>
        <dbReference type="Pfam" id="PF01965"/>
    </source>
</evidence>
<dbReference type="SUPFAM" id="SSF52317">
    <property type="entry name" value="Class I glutamine amidotransferase-like"/>
    <property type="match status" value="1"/>
</dbReference>
<feature type="domain" description="DJ-1/PfpI" evidence="4">
    <location>
        <begin position="29"/>
        <end position="233"/>
    </location>
</feature>
<evidence type="ECO:0000313" key="6">
    <source>
        <dbReference type="Proteomes" id="UP000324324"/>
    </source>
</evidence>
<dbReference type="InterPro" id="IPR029062">
    <property type="entry name" value="Class_I_gatase-like"/>
</dbReference>
<proteinExistence type="inferred from homology"/>
<comment type="similarity">
    <text evidence="3">Belongs to the peptidase C56 family. HSP31-like subfamily.</text>
</comment>
<dbReference type="AlphaFoldDB" id="A0A5M8ALP4"/>
<dbReference type="EMBL" id="VWRN01000035">
    <property type="protein sequence ID" value="KAA6123055.1"/>
    <property type="molecule type" value="Genomic_DNA"/>
</dbReference>
<dbReference type="GO" id="GO:0019243">
    <property type="term" value="P:methylglyoxal catabolic process to D-lactate via S-lactoyl-glutathione"/>
    <property type="evidence" value="ECO:0007669"/>
    <property type="project" value="TreeGrafter"/>
</dbReference>
<accession>A0A5M8ALP4</accession>
<dbReference type="CDD" id="cd03141">
    <property type="entry name" value="GATase1_Hsp31_like"/>
    <property type="match status" value="1"/>
</dbReference>
<protein>
    <submittedName>
        <fullName evidence="5">Type 1 glutamine amidotransferase domain-containing protein</fullName>
    </submittedName>
</protein>
<evidence type="ECO:0000256" key="3">
    <source>
        <dbReference type="ARBA" id="ARBA00038493"/>
    </source>
</evidence>
<evidence type="ECO:0000256" key="1">
    <source>
        <dbReference type="ARBA" id="ARBA00023016"/>
    </source>
</evidence>
<dbReference type="GO" id="GO:0016740">
    <property type="term" value="F:transferase activity"/>
    <property type="evidence" value="ECO:0007669"/>
    <property type="project" value="UniProtKB-KW"/>
</dbReference>
<dbReference type="Proteomes" id="UP000324324">
    <property type="component" value="Unassembled WGS sequence"/>
</dbReference>
<dbReference type="InterPro" id="IPR002818">
    <property type="entry name" value="DJ-1/PfpI"/>
</dbReference>
<reference evidence="5 6" key="1">
    <citation type="submission" date="2019-09" db="EMBL/GenBank/DDBJ databases">
        <title>Isolation of a novel species in the genus Cupriavidus from patients with sepsis using whole genome sequencing.</title>
        <authorList>
            <person name="Kweon O.J."/>
            <person name="Lee M.-K."/>
        </authorList>
    </citation>
    <scope>NUCLEOTIDE SEQUENCE [LARGE SCALE GENOMIC DNA]</scope>
    <source>
        <strain evidence="5 6">MKL-01</strain>
    </source>
</reference>
<keyword evidence="6" id="KW-1185">Reference proteome</keyword>
<keyword evidence="2" id="KW-0456">Lyase</keyword>
<dbReference type="Pfam" id="PF01965">
    <property type="entry name" value="DJ-1_PfpI"/>
    <property type="match status" value="1"/>
</dbReference>
<dbReference type="PANTHER" id="PTHR48094:SF11">
    <property type="entry name" value="GLUTATHIONE-INDEPENDENT GLYOXALASE HSP31-RELATED"/>
    <property type="match status" value="1"/>
</dbReference>
<keyword evidence="1" id="KW-0346">Stress response</keyword>
<keyword evidence="5" id="KW-0808">Transferase</keyword>
<sequence>MPAQRRILVVATNVDQYQKVGYRTGLWLSELTHFWDVAEEAGHTLQLASPSGGMIPIDPESLMLSELARSAGMRSSVFKRYEDRIFMDLLNDTVNVASVDPGEFDAIYLTGGHGVMFDFPGCEPLARLIAAMYEQGRVVAAVCHGPAGLLDVRLGNGELLVQGKRVTGFSWNEEIMAKRDFAVPFGLEQELGKRGAQYSKAMLPFAPYVVEDGRLITGQNPGSAYGVAKAVLRTLRLSEPAAEPA</sequence>
<organism evidence="5 6">
    <name type="scientific">Cupriavidus cauae</name>
    <dbReference type="NCBI Taxonomy" id="2608999"/>
    <lineage>
        <taxon>Bacteria</taxon>
        <taxon>Pseudomonadati</taxon>
        <taxon>Pseudomonadota</taxon>
        <taxon>Betaproteobacteria</taxon>
        <taxon>Burkholderiales</taxon>
        <taxon>Burkholderiaceae</taxon>
        <taxon>Cupriavidus</taxon>
    </lineage>
</organism>
<keyword evidence="5" id="KW-0315">Glutamine amidotransferase</keyword>
<name>A0A5M8ALP4_9BURK</name>
<gene>
    <name evidence="5" type="ORF">F1599_14265</name>
</gene>